<evidence type="ECO:0000313" key="3">
    <source>
        <dbReference type="Proteomes" id="UP000319383"/>
    </source>
</evidence>
<organism evidence="2 3">
    <name type="scientific">Symmachiella dynata</name>
    <dbReference type="NCBI Taxonomy" id="2527995"/>
    <lineage>
        <taxon>Bacteria</taxon>
        <taxon>Pseudomonadati</taxon>
        <taxon>Planctomycetota</taxon>
        <taxon>Planctomycetia</taxon>
        <taxon>Planctomycetales</taxon>
        <taxon>Planctomycetaceae</taxon>
        <taxon>Symmachiella</taxon>
    </lineage>
</organism>
<evidence type="ECO:0000256" key="1">
    <source>
        <dbReference type="SAM" id="Phobius"/>
    </source>
</evidence>
<keyword evidence="1" id="KW-0472">Membrane</keyword>
<dbReference type="KEGG" id="sdyn:Mal52_35660"/>
<keyword evidence="3" id="KW-1185">Reference proteome</keyword>
<accession>A0A517ZRJ1</accession>
<keyword evidence="1" id="KW-1133">Transmembrane helix</keyword>
<dbReference type="AlphaFoldDB" id="A0A517ZRJ1"/>
<dbReference type="RefSeq" id="WP_145377423.1">
    <property type="nucleotide sequence ID" value="NZ_CP036270.1"/>
</dbReference>
<reference evidence="2 3" key="1">
    <citation type="submission" date="2019-02" db="EMBL/GenBank/DDBJ databases">
        <title>Deep-cultivation of Planctomycetes and their phenomic and genomic characterization uncovers novel biology.</title>
        <authorList>
            <person name="Wiegand S."/>
            <person name="Jogler M."/>
            <person name="Boedeker C."/>
            <person name="Pinto D."/>
            <person name="Vollmers J."/>
            <person name="Rivas-Marin E."/>
            <person name="Kohn T."/>
            <person name="Peeters S.H."/>
            <person name="Heuer A."/>
            <person name="Rast P."/>
            <person name="Oberbeckmann S."/>
            <person name="Bunk B."/>
            <person name="Jeske O."/>
            <person name="Meyerdierks A."/>
            <person name="Storesund J.E."/>
            <person name="Kallscheuer N."/>
            <person name="Luecker S."/>
            <person name="Lage O.M."/>
            <person name="Pohl T."/>
            <person name="Merkel B.J."/>
            <person name="Hornburger P."/>
            <person name="Mueller R.-W."/>
            <person name="Bruemmer F."/>
            <person name="Labrenz M."/>
            <person name="Spormann A.M."/>
            <person name="Op den Camp H."/>
            <person name="Overmann J."/>
            <person name="Amann R."/>
            <person name="Jetten M.S.M."/>
            <person name="Mascher T."/>
            <person name="Medema M.H."/>
            <person name="Devos D.P."/>
            <person name="Kaster A.-K."/>
            <person name="Ovreas L."/>
            <person name="Rohde M."/>
            <person name="Galperin M.Y."/>
            <person name="Jogler C."/>
        </authorList>
    </citation>
    <scope>NUCLEOTIDE SEQUENCE [LARGE SCALE GENOMIC DNA]</scope>
    <source>
        <strain evidence="2 3">Mal52</strain>
    </source>
</reference>
<dbReference type="EMBL" id="CP036276">
    <property type="protein sequence ID" value="QDU45078.1"/>
    <property type="molecule type" value="Genomic_DNA"/>
</dbReference>
<keyword evidence="1" id="KW-0812">Transmembrane</keyword>
<proteinExistence type="predicted"/>
<name>A0A517ZRJ1_9PLAN</name>
<sequence>MAKQFAIRLSLIMFAVSVIESAVTGEAFHAALIAAGTKAVCFFVIGLFVGEIARRVVEENAVAEFADITAPSAVQES</sequence>
<dbReference type="Proteomes" id="UP000319383">
    <property type="component" value="Chromosome"/>
</dbReference>
<dbReference type="OrthoDB" id="282984at2"/>
<protein>
    <submittedName>
        <fullName evidence="2">Uncharacterized protein</fullName>
    </submittedName>
</protein>
<evidence type="ECO:0000313" key="2">
    <source>
        <dbReference type="EMBL" id="QDU45078.1"/>
    </source>
</evidence>
<gene>
    <name evidence="2" type="ORF">Mal52_35660</name>
</gene>
<feature type="transmembrane region" description="Helical" evidence="1">
    <location>
        <begin position="31"/>
        <end position="50"/>
    </location>
</feature>